<keyword evidence="2" id="KW-0808">Transferase</keyword>
<evidence type="ECO:0000256" key="3">
    <source>
        <dbReference type="ARBA" id="ARBA00022777"/>
    </source>
</evidence>
<dbReference type="CDD" id="cd01168">
    <property type="entry name" value="adenosine_kinase"/>
    <property type="match status" value="1"/>
</dbReference>
<dbReference type="InterPro" id="IPR029056">
    <property type="entry name" value="Ribokinase-like"/>
</dbReference>
<dbReference type="Gene3D" id="3.40.50.450">
    <property type="match status" value="1"/>
</dbReference>
<comment type="similarity">
    <text evidence="1">Belongs to the carbohydrate kinase PfkB family.</text>
</comment>
<reference evidence="5" key="1">
    <citation type="submission" date="2014-05" db="EMBL/GenBank/DDBJ databases">
        <title>The transcriptome of the halophilic microalga Tetraselmis sp. GSL018 isolated from the Great Salt Lake, Utah.</title>
        <authorList>
            <person name="Jinkerson R.E."/>
            <person name="D'Adamo S."/>
            <person name="Posewitz M.C."/>
        </authorList>
    </citation>
    <scope>NUCLEOTIDE SEQUENCE</scope>
    <source>
        <strain evidence="5">GSL018</strain>
    </source>
</reference>
<dbReference type="GO" id="GO:0016301">
    <property type="term" value="F:kinase activity"/>
    <property type="evidence" value="ECO:0007669"/>
    <property type="project" value="UniProtKB-KW"/>
</dbReference>
<dbReference type="PANTHER" id="PTHR43320">
    <property type="entry name" value="SUGAR KINASE"/>
    <property type="match status" value="1"/>
</dbReference>
<dbReference type="PANTHER" id="PTHR43320:SF1">
    <property type="entry name" value="OS01G0105900 PROTEIN"/>
    <property type="match status" value="1"/>
</dbReference>
<evidence type="ECO:0000256" key="1">
    <source>
        <dbReference type="ARBA" id="ARBA00010688"/>
    </source>
</evidence>
<dbReference type="SUPFAM" id="SSF102405">
    <property type="entry name" value="MCP/YpsA-like"/>
    <property type="match status" value="1"/>
</dbReference>
<dbReference type="SUPFAM" id="SSF53613">
    <property type="entry name" value="Ribokinase-like"/>
    <property type="match status" value="1"/>
</dbReference>
<dbReference type="PROSITE" id="PS00584">
    <property type="entry name" value="PFKB_KINASES_2"/>
    <property type="match status" value="1"/>
</dbReference>
<accession>A0A061SJT5</accession>
<dbReference type="InterPro" id="IPR011611">
    <property type="entry name" value="PfkB_dom"/>
</dbReference>
<sequence length="577" mass="62005">MSSVEVICIQPYAIVDHVCKVADEVVRGLVDGDLGGSSRCSRSDVSNILANVGEFVSKPGGSIANMTRGLAAGFGVNCALVGARGADEWGAMFQSSMKRAHVDTSGVKAKEGSTARCVILAHNGQRTMRTCFDNGVSLRPEDLDAARFRGCRWVFLSCYALYTEGVIPEALKIAEAAGARVALDLASFEVVRKFRAEVLELLRSGKVSICFGNEDEARELFPGDPEECLEEVAKHCEWAVVTLGEKGCAVKRRGEEAFREPACSGIAVEDTTGAGDLFDAGFLYGILKGYPARHCAQLGNLAGGAVIQALGAEISSEGYRWLHSRMHGQLAADVVRDSPAAVHKELLACYALVQRLGRGVVYYGSARLKQDSAHWARAVDLGRDVSKLLGCTTWSGGGPGMMEAASHGALEAGNTVGGIRISREAGTTVLTASYLPEDNQVVCKYLSPRKVALVDAGVRLKEEERTAYIFLPGGLGTMDELFELMTLIQLNKIGTSFRMPVILCNYDGFYDGLLTFLRACEANKTVGAKEMKDVLIADTNEEVLDTLMEFYGIDADASRPRKVARPASLYLEPPVVS</sequence>
<dbReference type="AlphaFoldDB" id="A0A061SJT5"/>
<dbReference type="Gene3D" id="3.40.1190.20">
    <property type="match status" value="1"/>
</dbReference>
<dbReference type="InterPro" id="IPR052700">
    <property type="entry name" value="Carb_kinase_PfkB-like"/>
</dbReference>
<protein>
    <submittedName>
        <fullName evidence="5">Sugar kinase slr0537-like</fullName>
    </submittedName>
</protein>
<name>A0A061SJT5_9CHLO</name>
<dbReference type="Pfam" id="PF00294">
    <property type="entry name" value="PfkB"/>
    <property type="match status" value="1"/>
</dbReference>
<dbReference type="InterPro" id="IPR031100">
    <property type="entry name" value="LOG_fam"/>
</dbReference>
<organism evidence="5">
    <name type="scientific">Tetraselmis sp. GSL018</name>
    <dbReference type="NCBI Taxonomy" id="582737"/>
    <lineage>
        <taxon>Eukaryota</taxon>
        <taxon>Viridiplantae</taxon>
        <taxon>Chlorophyta</taxon>
        <taxon>core chlorophytes</taxon>
        <taxon>Chlorodendrophyceae</taxon>
        <taxon>Chlorodendrales</taxon>
        <taxon>Chlorodendraceae</taxon>
        <taxon>Tetraselmis</taxon>
    </lineage>
</organism>
<gene>
    <name evidence="5" type="ORF">TSPGSL018_4408</name>
</gene>
<evidence type="ECO:0000256" key="2">
    <source>
        <dbReference type="ARBA" id="ARBA00022679"/>
    </source>
</evidence>
<evidence type="ECO:0000259" key="4">
    <source>
        <dbReference type="Pfam" id="PF00294"/>
    </source>
</evidence>
<evidence type="ECO:0000313" key="5">
    <source>
        <dbReference type="EMBL" id="JAC82986.1"/>
    </source>
</evidence>
<keyword evidence="3 5" id="KW-0418">Kinase</keyword>
<feature type="domain" description="Carbohydrate kinase PfkB" evidence="4">
    <location>
        <begin position="48"/>
        <end position="315"/>
    </location>
</feature>
<dbReference type="EMBL" id="GBEZ01002035">
    <property type="protein sequence ID" value="JAC82986.1"/>
    <property type="molecule type" value="Transcribed_RNA"/>
</dbReference>
<proteinExistence type="inferred from homology"/>
<dbReference type="InterPro" id="IPR002173">
    <property type="entry name" value="Carboh/pur_kinase_PfkB_CS"/>
</dbReference>
<dbReference type="Pfam" id="PF03641">
    <property type="entry name" value="Lysine_decarbox"/>
    <property type="match status" value="1"/>
</dbReference>